<accession>A0A251U0B0</accession>
<dbReference type="EMBL" id="CM007898">
    <property type="protein sequence ID" value="OTG16798.1"/>
    <property type="molecule type" value="Genomic_DNA"/>
</dbReference>
<dbReference type="AlphaFoldDB" id="A0A251U0B0"/>
<protein>
    <submittedName>
        <fullName evidence="1">Uncharacterized protein</fullName>
    </submittedName>
</protein>
<keyword evidence="2" id="KW-1185">Reference proteome</keyword>
<evidence type="ECO:0000313" key="1">
    <source>
        <dbReference type="EMBL" id="OTG16798.1"/>
    </source>
</evidence>
<reference evidence="2" key="1">
    <citation type="journal article" date="2017" name="Nature">
        <title>The sunflower genome provides insights into oil metabolism, flowering and Asterid evolution.</title>
        <authorList>
            <person name="Badouin H."/>
            <person name="Gouzy J."/>
            <person name="Grassa C.J."/>
            <person name="Murat F."/>
            <person name="Staton S.E."/>
            <person name="Cottret L."/>
            <person name="Lelandais-Briere C."/>
            <person name="Owens G.L."/>
            <person name="Carrere S."/>
            <person name="Mayjonade B."/>
            <person name="Legrand L."/>
            <person name="Gill N."/>
            <person name="Kane N.C."/>
            <person name="Bowers J.E."/>
            <person name="Hubner S."/>
            <person name="Bellec A."/>
            <person name="Berard A."/>
            <person name="Berges H."/>
            <person name="Blanchet N."/>
            <person name="Boniface M.C."/>
            <person name="Brunel D."/>
            <person name="Catrice O."/>
            <person name="Chaidir N."/>
            <person name="Claudel C."/>
            <person name="Donnadieu C."/>
            <person name="Faraut T."/>
            <person name="Fievet G."/>
            <person name="Helmstetter N."/>
            <person name="King M."/>
            <person name="Knapp S.J."/>
            <person name="Lai Z."/>
            <person name="Le Paslier M.C."/>
            <person name="Lippi Y."/>
            <person name="Lorenzon L."/>
            <person name="Mandel J.R."/>
            <person name="Marage G."/>
            <person name="Marchand G."/>
            <person name="Marquand E."/>
            <person name="Bret-Mestries E."/>
            <person name="Morien E."/>
            <person name="Nambeesan S."/>
            <person name="Nguyen T."/>
            <person name="Pegot-Espagnet P."/>
            <person name="Pouilly N."/>
            <person name="Raftis F."/>
            <person name="Sallet E."/>
            <person name="Schiex T."/>
            <person name="Thomas J."/>
            <person name="Vandecasteele C."/>
            <person name="Vares D."/>
            <person name="Vear F."/>
            <person name="Vautrin S."/>
            <person name="Crespi M."/>
            <person name="Mangin B."/>
            <person name="Burke J.M."/>
            <person name="Salse J."/>
            <person name="Munos S."/>
            <person name="Vincourt P."/>
            <person name="Rieseberg L.H."/>
            <person name="Langlade N.B."/>
        </authorList>
    </citation>
    <scope>NUCLEOTIDE SEQUENCE [LARGE SCALE GENOMIC DNA]</scope>
    <source>
        <strain evidence="2">cv. SF193</strain>
    </source>
</reference>
<dbReference type="InParanoid" id="A0A251U0B0"/>
<evidence type="ECO:0000313" key="2">
    <source>
        <dbReference type="Proteomes" id="UP000215914"/>
    </source>
</evidence>
<gene>
    <name evidence="1" type="ORF">HannXRQ_Chr09g0275351</name>
</gene>
<proteinExistence type="predicted"/>
<name>A0A251U0B0_HELAN</name>
<sequence>MLLSDMSGTHTRWKIDPSSLSIFSDLFTQQLASRLVIDGITPPSWLLSPNSNSHSSYLNDCDFAYWVVFGRQRTCSDFQRREENSEKWLLHRQL</sequence>
<dbReference type="Proteomes" id="UP000215914">
    <property type="component" value="Chromosome 9"/>
</dbReference>
<organism evidence="1 2">
    <name type="scientific">Helianthus annuus</name>
    <name type="common">Common sunflower</name>
    <dbReference type="NCBI Taxonomy" id="4232"/>
    <lineage>
        <taxon>Eukaryota</taxon>
        <taxon>Viridiplantae</taxon>
        <taxon>Streptophyta</taxon>
        <taxon>Embryophyta</taxon>
        <taxon>Tracheophyta</taxon>
        <taxon>Spermatophyta</taxon>
        <taxon>Magnoliopsida</taxon>
        <taxon>eudicotyledons</taxon>
        <taxon>Gunneridae</taxon>
        <taxon>Pentapetalae</taxon>
        <taxon>asterids</taxon>
        <taxon>campanulids</taxon>
        <taxon>Asterales</taxon>
        <taxon>Asteraceae</taxon>
        <taxon>Asteroideae</taxon>
        <taxon>Heliantheae alliance</taxon>
        <taxon>Heliantheae</taxon>
        <taxon>Helianthus</taxon>
    </lineage>
</organism>